<organism evidence="2 3">
    <name type="scientific">Synaphobranchus kaupii</name>
    <name type="common">Kaup's arrowtooth eel</name>
    <dbReference type="NCBI Taxonomy" id="118154"/>
    <lineage>
        <taxon>Eukaryota</taxon>
        <taxon>Metazoa</taxon>
        <taxon>Chordata</taxon>
        <taxon>Craniata</taxon>
        <taxon>Vertebrata</taxon>
        <taxon>Euteleostomi</taxon>
        <taxon>Actinopterygii</taxon>
        <taxon>Neopterygii</taxon>
        <taxon>Teleostei</taxon>
        <taxon>Anguilliformes</taxon>
        <taxon>Synaphobranchidae</taxon>
        <taxon>Synaphobranchus</taxon>
    </lineage>
</organism>
<keyword evidence="3" id="KW-1185">Reference proteome</keyword>
<name>A0A9Q1IE06_SYNKA</name>
<accession>A0A9Q1IE06</accession>
<evidence type="ECO:0000313" key="3">
    <source>
        <dbReference type="Proteomes" id="UP001152622"/>
    </source>
</evidence>
<protein>
    <submittedName>
        <fullName evidence="2">Uncharacterized protein</fullName>
    </submittedName>
</protein>
<reference evidence="2" key="1">
    <citation type="journal article" date="2023" name="Science">
        <title>Genome structures resolve the early diversification of teleost fishes.</title>
        <authorList>
            <person name="Parey E."/>
            <person name="Louis A."/>
            <person name="Montfort J."/>
            <person name="Bouchez O."/>
            <person name="Roques C."/>
            <person name="Iampietro C."/>
            <person name="Lluch J."/>
            <person name="Castinel A."/>
            <person name="Donnadieu C."/>
            <person name="Desvignes T."/>
            <person name="Floi Bucao C."/>
            <person name="Jouanno E."/>
            <person name="Wen M."/>
            <person name="Mejri S."/>
            <person name="Dirks R."/>
            <person name="Jansen H."/>
            <person name="Henkel C."/>
            <person name="Chen W.J."/>
            <person name="Zahm M."/>
            <person name="Cabau C."/>
            <person name="Klopp C."/>
            <person name="Thompson A.W."/>
            <person name="Robinson-Rechavi M."/>
            <person name="Braasch I."/>
            <person name="Lecointre G."/>
            <person name="Bobe J."/>
            <person name="Postlethwait J.H."/>
            <person name="Berthelot C."/>
            <person name="Roest Crollius H."/>
            <person name="Guiguen Y."/>
        </authorList>
    </citation>
    <scope>NUCLEOTIDE SEQUENCE</scope>
    <source>
        <strain evidence="2">WJC10195</strain>
    </source>
</reference>
<evidence type="ECO:0000313" key="2">
    <source>
        <dbReference type="EMBL" id="KAJ8336179.1"/>
    </source>
</evidence>
<proteinExistence type="predicted"/>
<dbReference type="Proteomes" id="UP001152622">
    <property type="component" value="Chromosome 20"/>
</dbReference>
<feature type="region of interest" description="Disordered" evidence="1">
    <location>
        <begin position="1"/>
        <end position="38"/>
    </location>
</feature>
<sequence length="90" mass="9926">MPQVSEETNGSDGDVASTRTYPSGAEKRKLKKVKRSQSKDGLPLCIGIKTKREVRVLVTVGTCQTRFMPLWSMPFGKVTSNSQATSCLQY</sequence>
<dbReference type="EMBL" id="JAINUF010000020">
    <property type="protein sequence ID" value="KAJ8336179.1"/>
    <property type="molecule type" value="Genomic_DNA"/>
</dbReference>
<dbReference type="AlphaFoldDB" id="A0A9Q1IE06"/>
<comment type="caution">
    <text evidence="2">The sequence shown here is derived from an EMBL/GenBank/DDBJ whole genome shotgun (WGS) entry which is preliminary data.</text>
</comment>
<gene>
    <name evidence="2" type="ORF">SKAU_G00395220</name>
</gene>
<feature type="compositionally biased region" description="Polar residues" evidence="1">
    <location>
        <begin position="1"/>
        <end position="21"/>
    </location>
</feature>
<evidence type="ECO:0000256" key="1">
    <source>
        <dbReference type="SAM" id="MobiDB-lite"/>
    </source>
</evidence>